<proteinExistence type="predicted"/>
<feature type="region of interest" description="Disordered" evidence="1">
    <location>
        <begin position="821"/>
        <end position="843"/>
    </location>
</feature>
<dbReference type="EMBL" id="JARBHB010000008">
    <property type="protein sequence ID" value="KAJ8878083.1"/>
    <property type="molecule type" value="Genomic_DNA"/>
</dbReference>
<gene>
    <name evidence="2" type="ORF">PR048_022547</name>
</gene>
<feature type="region of interest" description="Disordered" evidence="1">
    <location>
        <begin position="648"/>
        <end position="669"/>
    </location>
</feature>
<organism evidence="2 3">
    <name type="scientific">Dryococelus australis</name>
    <dbReference type="NCBI Taxonomy" id="614101"/>
    <lineage>
        <taxon>Eukaryota</taxon>
        <taxon>Metazoa</taxon>
        <taxon>Ecdysozoa</taxon>
        <taxon>Arthropoda</taxon>
        <taxon>Hexapoda</taxon>
        <taxon>Insecta</taxon>
        <taxon>Pterygota</taxon>
        <taxon>Neoptera</taxon>
        <taxon>Polyneoptera</taxon>
        <taxon>Phasmatodea</taxon>
        <taxon>Verophasmatodea</taxon>
        <taxon>Anareolatae</taxon>
        <taxon>Phasmatidae</taxon>
        <taxon>Eurycanthinae</taxon>
        <taxon>Dryococelus</taxon>
    </lineage>
</organism>
<reference evidence="2 3" key="1">
    <citation type="submission" date="2023-02" db="EMBL/GenBank/DDBJ databases">
        <title>LHISI_Scaffold_Assembly.</title>
        <authorList>
            <person name="Stuart O.P."/>
            <person name="Cleave R."/>
            <person name="Magrath M.J.L."/>
            <person name="Mikheyev A.S."/>
        </authorList>
    </citation>
    <scope>NUCLEOTIDE SEQUENCE [LARGE SCALE GENOMIC DNA]</scope>
    <source>
        <strain evidence="2">Daus_M_001</strain>
        <tissue evidence="2">Leg muscle</tissue>
    </source>
</reference>
<evidence type="ECO:0000313" key="3">
    <source>
        <dbReference type="Proteomes" id="UP001159363"/>
    </source>
</evidence>
<keyword evidence="3" id="KW-1185">Reference proteome</keyword>
<evidence type="ECO:0000313" key="2">
    <source>
        <dbReference type="EMBL" id="KAJ8878083.1"/>
    </source>
</evidence>
<dbReference type="Proteomes" id="UP001159363">
    <property type="component" value="Chromosome 7"/>
</dbReference>
<name>A0ABQ9H1A4_9NEOP</name>
<accession>A0ABQ9H1A4</accession>
<comment type="caution">
    <text evidence="2">The sequence shown here is derived from an EMBL/GenBank/DDBJ whole genome shotgun (WGS) entry which is preliminary data.</text>
</comment>
<protein>
    <submittedName>
        <fullName evidence="2">Uncharacterized protein</fullName>
    </submittedName>
</protein>
<sequence length="843" mass="93037">MMPLSAGFLGDLPLPLPLHSGAAQYSPQSPSSAHNTSVLRAAKISSHVVSALGCARASRFVVDLPQNDPGCTAARQLTLEFSMRCDFPPSNIDITRGAAVAERLACSTPTRANRVQSPAGFSQVGIVPDDAAGRRVFSGISRLPHTCILAHSRSISYSSALKTSLRIQVCNPTHKSGFTMSSHAIHAGLPPRTREAQISAADVISHTTVGETTKRGGSTKRRNRLLRRRVTLPRRVVLRRIVRQEHLGRRTLVLILGQYRDRFFRNLDLSCQEGSLRCSGRSNILPPGRYRTRFPAWLPRFSHVGDMADVTVDPFEGVNDNTVMYPSISLITVAKRDGADITHWTRIREYTGSNRDLTKPILVSQGFLTISPVSSTGLGTIRAFPSRSDDFRSTDFKARKTTWNKDNEEPTSQKLSWITRILHVTNYRVSPLKEAPWDMCVTEQNNEEIQSTGSLDSLDITRAYVIHWQSSATSFQKKKGWLPTPAGYVRKVYKYDIDHRVRDITELKQPLVPRPAVAHASKMAPLASKVLWNDLRQSTGRHSAACYWRERLISLSREYATEDQRDSFASVEAGVLCPRTEQLSAADAGRCARVNVGAAVITCRRLFLPATLRTTEAVLFVSDALGQEPPSAGAGAFKRCQPPRPKGGIISRNIPGSSNSPRIPDHGAISLWRGSRDTKLKPIMKDKDRAGSSSKNSMVATPSSITSMFQKAETKECRKWLVVGDGKLADSNVCGRTLTAKHVGRGRKEGGGVGVAGERQWRRVTSRVHLTRHVECARTRDPRLIVSNTPPLALSAEISTDASRRWAEMYGRGRRHVSQECSSRAVLPGRNALPTIPARDTRH</sequence>
<evidence type="ECO:0000256" key="1">
    <source>
        <dbReference type="SAM" id="MobiDB-lite"/>
    </source>
</evidence>